<gene>
    <name evidence="8" type="ORF">JMJ35_000725</name>
</gene>
<comment type="catalytic activity">
    <reaction evidence="4">
        <text>an aldehyde + NAD(+) + H2O = a carboxylate + NADH + 2 H(+)</text>
        <dbReference type="Rhea" id="RHEA:16185"/>
        <dbReference type="ChEBI" id="CHEBI:15377"/>
        <dbReference type="ChEBI" id="CHEBI:15378"/>
        <dbReference type="ChEBI" id="CHEBI:17478"/>
        <dbReference type="ChEBI" id="CHEBI:29067"/>
        <dbReference type="ChEBI" id="CHEBI:57540"/>
        <dbReference type="ChEBI" id="CHEBI:57945"/>
        <dbReference type="EC" id="1.2.1.3"/>
    </reaction>
</comment>
<evidence type="ECO:0000313" key="9">
    <source>
        <dbReference type="Proteomes" id="UP001166286"/>
    </source>
</evidence>
<dbReference type="InterPro" id="IPR029510">
    <property type="entry name" value="Ald_DH_CS_GLU"/>
</dbReference>
<dbReference type="CDD" id="cd07106">
    <property type="entry name" value="ALDH_AldA-AAD23400"/>
    <property type="match status" value="1"/>
</dbReference>
<feature type="active site" evidence="5">
    <location>
        <position position="259"/>
    </location>
</feature>
<dbReference type="EC" id="1.2.1.3" evidence="3"/>
<evidence type="ECO:0000256" key="4">
    <source>
        <dbReference type="ARBA" id="ARBA00049194"/>
    </source>
</evidence>
<dbReference type="InterPro" id="IPR044086">
    <property type="entry name" value="LUC3-like"/>
</dbReference>
<evidence type="ECO:0000256" key="3">
    <source>
        <dbReference type="ARBA" id="ARBA00024226"/>
    </source>
</evidence>
<dbReference type="FunFam" id="3.40.605.10:FF:000007">
    <property type="entry name" value="NAD/NADP-dependent betaine aldehyde dehydrogenase"/>
    <property type="match status" value="1"/>
</dbReference>
<accession>A0AA39R9Y8</accession>
<evidence type="ECO:0000256" key="1">
    <source>
        <dbReference type="ARBA" id="ARBA00009986"/>
    </source>
</evidence>
<evidence type="ECO:0000256" key="6">
    <source>
        <dbReference type="RuleBase" id="RU003345"/>
    </source>
</evidence>
<dbReference type="Proteomes" id="UP001166286">
    <property type="component" value="Unassembled WGS sequence"/>
</dbReference>
<dbReference type="SUPFAM" id="SSF53720">
    <property type="entry name" value="ALDH-like"/>
    <property type="match status" value="1"/>
</dbReference>
<keyword evidence="9" id="KW-1185">Reference proteome</keyword>
<sequence length="487" mass="53242">MDFTSFSNIINGKQCGALKSYHGINPATEEPLWDVPCAAEADLDRAVEAAQGAFHAWSSTTFEDRCDMVKRYAEAFLTYEKEFIELLMKETGKPIDVADREIHSSYEGLIETSERFPWAGVECKSQILMSSLAKFTLPVETLKDDKKTASVRYVPLGIVGAICPWNLGAFAKIAPALVTGNCIIVKPSPYTPYTTLKAVEIGQSIFPPGVLQALGGNEKLGPWMVSHPGIQKISFTGSIPTGKTILEKCAKTMKRVTLELGGNDACIVCGDVDIEKTAPAVVLAAFKNSGQICVASKRIYVHQSIYRPFLEAMASYAQSLKVGDPFNSDTDIGPIQNAMQFTKVKSFLDDCKGQGYRFVAGGGRTGCTKGYFIQPTIIDDPPEDSKIVTEEPFGPIIPVQPWCEDEEVINRSNNTRTGLGACIWSKDIDHADRLARKLEVGNIYINSPLRPDWRVFFSGHKESGIGGERGVQGLLAYCNAQAVHIYG</sequence>
<evidence type="ECO:0000313" key="8">
    <source>
        <dbReference type="EMBL" id="KAK0517570.1"/>
    </source>
</evidence>
<evidence type="ECO:0000259" key="7">
    <source>
        <dbReference type="Pfam" id="PF00171"/>
    </source>
</evidence>
<dbReference type="InterPro" id="IPR016162">
    <property type="entry name" value="Ald_DH_N"/>
</dbReference>
<dbReference type="GO" id="GO:0004029">
    <property type="term" value="F:aldehyde dehydrogenase (NAD+) activity"/>
    <property type="evidence" value="ECO:0007669"/>
    <property type="project" value="UniProtKB-EC"/>
</dbReference>
<dbReference type="EMBL" id="JAFEKC020000001">
    <property type="protein sequence ID" value="KAK0517570.1"/>
    <property type="molecule type" value="Genomic_DNA"/>
</dbReference>
<dbReference type="Gene3D" id="3.40.605.10">
    <property type="entry name" value="Aldehyde Dehydrogenase, Chain A, domain 1"/>
    <property type="match status" value="1"/>
</dbReference>
<reference evidence="8" key="1">
    <citation type="submission" date="2023-03" db="EMBL/GenBank/DDBJ databases">
        <title>Complete genome of Cladonia borealis.</title>
        <authorList>
            <person name="Park H."/>
        </authorList>
    </citation>
    <scope>NUCLEOTIDE SEQUENCE</scope>
    <source>
        <strain evidence="8">ANT050790</strain>
    </source>
</reference>
<dbReference type="Gene3D" id="3.40.309.10">
    <property type="entry name" value="Aldehyde Dehydrogenase, Chain A, domain 2"/>
    <property type="match status" value="1"/>
</dbReference>
<keyword evidence="2 6" id="KW-0560">Oxidoreductase</keyword>
<dbReference type="PANTHER" id="PTHR11699">
    <property type="entry name" value="ALDEHYDE DEHYDROGENASE-RELATED"/>
    <property type="match status" value="1"/>
</dbReference>
<comment type="similarity">
    <text evidence="1 6">Belongs to the aldehyde dehydrogenase family.</text>
</comment>
<dbReference type="PROSITE" id="PS00070">
    <property type="entry name" value="ALDEHYDE_DEHYDR_CYS"/>
    <property type="match status" value="1"/>
</dbReference>
<evidence type="ECO:0000256" key="2">
    <source>
        <dbReference type="ARBA" id="ARBA00023002"/>
    </source>
</evidence>
<dbReference type="InterPro" id="IPR016163">
    <property type="entry name" value="Ald_DH_C"/>
</dbReference>
<dbReference type="InterPro" id="IPR016160">
    <property type="entry name" value="Ald_DH_CS_CYS"/>
</dbReference>
<evidence type="ECO:0000256" key="5">
    <source>
        <dbReference type="PROSITE-ProRule" id="PRU10007"/>
    </source>
</evidence>
<dbReference type="InterPro" id="IPR016161">
    <property type="entry name" value="Ald_DH/histidinol_DH"/>
</dbReference>
<protein>
    <recommendedName>
        <fullName evidence="3">aldehyde dehydrogenase (NAD(+))</fullName>
        <ecNumber evidence="3">1.2.1.3</ecNumber>
    </recommendedName>
</protein>
<dbReference type="InterPro" id="IPR015590">
    <property type="entry name" value="Aldehyde_DH_dom"/>
</dbReference>
<dbReference type="PROSITE" id="PS00687">
    <property type="entry name" value="ALDEHYDE_DEHYDR_GLU"/>
    <property type="match status" value="1"/>
</dbReference>
<dbReference type="AlphaFoldDB" id="A0AA39R9Y8"/>
<name>A0AA39R9Y8_9LECA</name>
<comment type="caution">
    <text evidence="8">The sequence shown here is derived from an EMBL/GenBank/DDBJ whole genome shotgun (WGS) entry which is preliminary data.</text>
</comment>
<proteinExistence type="inferred from homology"/>
<dbReference type="Pfam" id="PF00171">
    <property type="entry name" value="Aldedh"/>
    <property type="match status" value="1"/>
</dbReference>
<dbReference type="FunFam" id="3.40.309.10:FF:000009">
    <property type="entry name" value="Aldehyde dehydrogenase A"/>
    <property type="match status" value="1"/>
</dbReference>
<feature type="domain" description="Aldehyde dehydrogenase" evidence="7">
    <location>
        <begin position="20"/>
        <end position="483"/>
    </location>
</feature>
<organism evidence="8 9">
    <name type="scientific">Cladonia borealis</name>
    <dbReference type="NCBI Taxonomy" id="184061"/>
    <lineage>
        <taxon>Eukaryota</taxon>
        <taxon>Fungi</taxon>
        <taxon>Dikarya</taxon>
        <taxon>Ascomycota</taxon>
        <taxon>Pezizomycotina</taxon>
        <taxon>Lecanoromycetes</taxon>
        <taxon>OSLEUM clade</taxon>
        <taxon>Lecanoromycetidae</taxon>
        <taxon>Lecanorales</taxon>
        <taxon>Lecanorineae</taxon>
        <taxon>Cladoniaceae</taxon>
        <taxon>Cladonia</taxon>
    </lineage>
</organism>